<evidence type="ECO:0008006" key="4">
    <source>
        <dbReference type="Google" id="ProtNLM"/>
    </source>
</evidence>
<keyword evidence="1" id="KW-0472">Membrane</keyword>
<evidence type="ECO:0000256" key="1">
    <source>
        <dbReference type="SAM" id="Phobius"/>
    </source>
</evidence>
<keyword evidence="1" id="KW-0812">Transmembrane</keyword>
<dbReference type="Proteomes" id="UP000827092">
    <property type="component" value="Unassembled WGS sequence"/>
</dbReference>
<keyword evidence="1" id="KW-1133">Transmembrane helix</keyword>
<reference evidence="2 3" key="1">
    <citation type="journal article" date="2022" name="Nat. Ecol. Evol.">
        <title>A masculinizing supergene underlies an exaggerated male reproductive morph in a spider.</title>
        <authorList>
            <person name="Hendrickx F."/>
            <person name="De Corte Z."/>
            <person name="Sonet G."/>
            <person name="Van Belleghem S.M."/>
            <person name="Kostlbacher S."/>
            <person name="Vangestel C."/>
        </authorList>
    </citation>
    <scope>NUCLEOTIDE SEQUENCE [LARGE SCALE GENOMIC DNA]</scope>
    <source>
        <strain evidence="2">W744_W776</strain>
    </source>
</reference>
<evidence type="ECO:0000313" key="2">
    <source>
        <dbReference type="EMBL" id="KAG8177632.1"/>
    </source>
</evidence>
<name>A0AAV6U1C2_9ARAC</name>
<dbReference type="AlphaFoldDB" id="A0AAV6U1C2"/>
<accession>A0AAV6U1C2</accession>
<feature type="transmembrane region" description="Helical" evidence="1">
    <location>
        <begin position="59"/>
        <end position="81"/>
    </location>
</feature>
<dbReference type="EMBL" id="JAFNEN010000767">
    <property type="protein sequence ID" value="KAG8177632.1"/>
    <property type="molecule type" value="Genomic_DNA"/>
</dbReference>
<organism evidence="2 3">
    <name type="scientific">Oedothorax gibbosus</name>
    <dbReference type="NCBI Taxonomy" id="931172"/>
    <lineage>
        <taxon>Eukaryota</taxon>
        <taxon>Metazoa</taxon>
        <taxon>Ecdysozoa</taxon>
        <taxon>Arthropoda</taxon>
        <taxon>Chelicerata</taxon>
        <taxon>Arachnida</taxon>
        <taxon>Araneae</taxon>
        <taxon>Araneomorphae</taxon>
        <taxon>Entelegynae</taxon>
        <taxon>Araneoidea</taxon>
        <taxon>Linyphiidae</taxon>
        <taxon>Erigoninae</taxon>
        <taxon>Oedothorax</taxon>
    </lineage>
</organism>
<comment type="caution">
    <text evidence="2">The sequence shown here is derived from an EMBL/GenBank/DDBJ whole genome shotgun (WGS) entry which is preliminary data.</text>
</comment>
<gene>
    <name evidence="2" type="ORF">JTE90_019659</name>
</gene>
<sequence length="111" mass="12882">MTHNTEKPSKTPHVHFPTALHQVRKHLDEFVMPLSLNHLSLLLHLLVLCPSTLQPEHHLRHATTCATILLLVIIILVRSLGLGQRSRSSKRERRNLDVHFNWFLRPEVGER</sequence>
<evidence type="ECO:0000313" key="3">
    <source>
        <dbReference type="Proteomes" id="UP000827092"/>
    </source>
</evidence>
<keyword evidence="3" id="KW-1185">Reference proteome</keyword>
<protein>
    <recommendedName>
        <fullName evidence="4">Transmembrane protein</fullName>
    </recommendedName>
</protein>
<proteinExistence type="predicted"/>